<reference evidence="1 2" key="1">
    <citation type="submission" date="2018-03" db="EMBL/GenBank/DDBJ databases">
        <title>Bioinformatic expansion and discovery of thiopeptide antibiotics.</title>
        <authorList>
            <person name="Schwalen C.J."/>
            <person name="Hudson G.A."/>
            <person name="Mitchell D.A."/>
        </authorList>
    </citation>
    <scope>NUCLEOTIDE SEQUENCE [LARGE SCALE GENOMIC DNA]</scope>
    <source>
        <strain evidence="1 2">ATCC 21389</strain>
    </source>
</reference>
<evidence type="ECO:0000313" key="2">
    <source>
        <dbReference type="Proteomes" id="UP000248039"/>
    </source>
</evidence>
<accession>A0A2V4N472</accession>
<dbReference type="OrthoDB" id="3871512at2"/>
<comment type="caution">
    <text evidence="1">The sequence shown here is derived from an EMBL/GenBank/DDBJ whole genome shotgun (WGS) entry which is preliminary data.</text>
</comment>
<proteinExistence type="predicted"/>
<dbReference type="Proteomes" id="UP000248039">
    <property type="component" value="Unassembled WGS sequence"/>
</dbReference>
<evidence type="ECO:0000313" key="1">
    <source>
        <dbReference type="EMBL" id="PYC75791.1"/>
    </source>
</evidence>
<sequence>MDLELILSDPNGADDAQRDMEFLREELGHLALDQIGFRPGGAPPSGTRSGDVVDYASLVIGVAGAPALKSLILLAQDWLARRNSGTIDLKVGDHELHLTSVSRSDQRRAIEAFVQAANIQSPDA</sequence>
<name>A0A2V4N472_9ACTN</name>
<dbReference type="RefSeq" id="WP_110671925.1">
    <property type="nucleotide sequence ID" value="NZ_PYBW01000088.1"/>
</dbReference>
<protein>
    <submittedName>
        <fullName evidence="1">Uncharacterized protein</fullName>
    </submittedName>
</protein>
<dbReference type="EMBL" id="PYBW01000088">
    <property type="protein sequence ID" value="PYC75791.1"/>
    <property type="molecule type" value="Genomic_DNA"/>
</dbReference>
<keyword evidence="2" id="KW-1185">Reference proteome</keyword>
<dbReference type="AlphaFoldDB" id="A0A2V4N472"/>
<organism evidence="1 2">
    <name type="scientific">Streptomyces tateyamensis</name>
    <dbReference type="NCBI Taxonomy" id="565073"/>
    <lineage>
        <taxon>Bacteria</taxon>
        <taxon>Bacillati</taxon>
        <taxon>Actinomycetota</taxon>
        <taxon>Actinomycetes</taxon>
        <taxon>Kitasatosporales</taxon>
        <taxon>Streptomycetaceae</taxon>
        <taxon>Streptomyces</taxon>
    </lineage>
</organism>
<gene>
    <name evidence="1" type="ORF">C7C46_23655</name>
</gene>